<evidence type="ECO:0000256" key="2">
    <source>
        <dbReference type="ARBA" id="ARBA00006213"/>
    </source>
</evidence>
<proteinExistence type="inferred from homology"/>
<name>A0AAD8S4E5_LOLMU</name>
<feature type="region of interest" description="Disordered" evidence="8">
    <location>
        <begin position="49"/>
        <end position="68"/>
    </location>
</feature>
<dbReference type="InterPro" id="IPR030182">
    <property type="entry name" value="PUP_plant"/>
</dbReference>
<dbReference type="GO" id="GO:0016020">
    <property type="term" value="C:membrane"/>
    <property type="evidence" value="ECO:0007669"/>
    <property type="project" value="UniProtKB-SubCell"/>
</dbReference>
<dbReference type="PANTHER" id="PTHR31376">
    <property type="entry name" value="OS09G0467300 PROTEIN-RELATED"/>
    <property type="match status" value="1"/>
</dbReference>
<dbReference type="SUPFAM" id="SSF103481">
    <property type="entry name" value="Multidrug resistance efflux transporter EmrE"/>
    <property type="match status" value="1"/>
</dbReference>
<comment type="caution">
    <text evidence="9">The sequence shown here is derived from an EMBL/GenBank/DDBJ whole genome shotgun (WGS) entry which is preliminary data.</text>
</comment>
<dbReference type="Proteomes" id="UP001231189">
    <property type="component" value="Unassembled WGS sequence"/>
</dbReference>
<feature type="transmembrane region" description="Helical" evidence="7">
    <location>
        <begin position="204"/>
        <end position="226"/>
    </location>
</feature>
<dbReference type="InterPro" id="IPR037185">
    <property type="entry name" value="EmrE-like"/>
</dbReference>
<feature type="transmembrane region" description="Helical" evidence="7">
    <location>
        <begin position="111"/>
        <end position="131"/>
    </location>
</feature>
<feature type="transmembrane region" description="Helical" evidence="7">
    <location>
        <begin position="151"/>
        <end position="172"/>
    </location>
</feature>
<organism evidence="9 10">
    <name type="scientific">Lolium multiflorum</name>
    <name type="common">Italian ryegrass</name>
    <name type="synonym">Lolium perenne subsp. multiflorum</name>
    <dbReference type="NCBI Taxonomy" id="4521"/>
    <lineage>
        <taxon>Eukaryota</taxon>
        <taxon>Viridiplantae</taxon>
        <taxon>Streptophyta</taxon>
        <taxon>Embryophyta</taxon>
        <taxon>Tracheophyta</taxon>
        <taxon>Spermatophyta</taxon>
        <taxon>Magnoliopsida</taxon>
        <taxon>Liliopsida</taxon>
        <taxon>Poales</taxon>
        <taxon>Poaceae</taxon>
        <taxon>BOP clade</taxon>
        <taxon>Pooideae</taxon>
        <taxon>Poodae</taxon>
        <taxon>Poeae</taxon>
        <taxon>Poeae Chloroplast Group 2 (Poeae type)</taxon>
        <taxon>Loliodinae</taxon>
        <taxon>Loliinae</taxon>
        <taxon>Lolium</taxon>
    </lineage>
</organism>
<keyword evidence="10" id="KW-1185">Reference proteome</keyword>
<feature type="transmembrane region" description="Helical" evidence="7">
    <location>
        <begin position="317"/>
        <end position="338"/>
    </location>
</feature>
<evidence type="ECO:0000256" key="6">
    <source>
        <dbReference type="ARBA" id="ARBA00023136"/>
    </source>
</evidence>
<feature type="transmembrane region" description="Helical" evidence="7">
    <location>
        <begin position="79"/>
        <end position="105"/>
    </location>
</feature>
<dbReference type="GO" id="GO:0015211">
    <property type="term" value="F:purine nucleoside transmembrane transporter activity"/>
    <property type="evidence" value="ECO:0007669"/>
    <property type="project" value="UniProtKB-UniRule"/>
</dbReference>
<accession>A0AAD8S4E5</accession>
<dbReference type="Pfam" id="PF16913">
    <property type="entry name" value="PUNUT"/>
    <property type="match status" value="1"/>
</dbReference>
<evidence type="ECO:0000313" key="10">
    <source>
        <dbReference type="Proteomes" id="UP001231189"/>
    </source>
</evidence>
<feature type="transmembrane region" description="Helical" evidence="7">
    <location>
        <begin position="372"/>
        <end position="390"/>
    </location>
</feature>
<comment type="subcellular location">
    <subcellularLocation>
        <location evidence="1 7">Membrane</location>
        <topology evidence="1 7">Multi-pass membrane protein</topology>
    </subcellularLocation>
</comment>
<dbReference type="PANTHER" id="PTHR31376:SF48">
    <property type="entry name" value="PURINE PERMEASE-RELATED"/>
    <property type="match status" value="1"/>
</dbReference>
<keyword evidence="5 7" id="KW-1133">Transmembrane helix</keyword>
<evidence type="ECO:0000256" key="7">
    <source>
        <dbReference type="RuleBase" id="RU368015"/>
    </source>
</evidence>
<evidence type="ECO:0000256" key="4">
    <source>
        <dbReference type="ARBA" id="ARBA00022692"/>
    </source>
</evidence>
<dbReference type="EMBL" id="JAUUTY010000004">
    <property type="protein sequence ID" value="KAK1645069.1"/>
    <property type="molecule type" value="Genomic_DNA"/>
</dbReference>
<feature type="transmembrane region" description="Helical" evidence="7">
    <location>
        <begin position="238"/>
        <end position="259"/>
    </location>
</feature>
<protein>
    <recommendedName>
        <fullName evidence="7">Probable purine permease</fullName>
    </recommendedName>
</protein>
<sequence length="417" mass="44964">MRTTYFSSSRSAEASAPVLEERGNSHFEDTDRRMAEIQLQIAGVLRGPEEAGEDGQLADNDKGSSPSTAARLTSERLQWWALVLVNIVFVVGGESVATLLGRIYYDQGGASLWMATVVQSCGTPLAIPLLLYFRRPKSSTVARPPLRKISAIYAGFGVLLAGINLMHSYGLLYLPMSTYSLICATQLSFNAVFSYLLNKHRFTALVLNSVVVISFSAALVGVGHGSDGTNSSVPQGKFLAGFLLALSASAVFSLVLSLTQLTFDKVLRSGTFHDAVKMQFWSNTAAACVSVAGLFISGEWSTLAGEMHGYKKGKVSYAMNLVWTAISWQLTMTGMMGLVAAVSSLFTNVISTAGMALSPVIAVIFFRDRMDGTKVLAMLIAVWGFLSYVYQSYLDGVKLKKILPSCESRPQTTARGT</sequence>
<evidence type="ECO:0000256" key="8">
    <source>
        <dbReference type="SAM" id="MobiDB-lite"/>
    </source>
</evidence>
<evidence type="ECO:0000313" key="9">
    <source>
        <dbReference type="EMBL" id="KAK1645069.1"/>
    </source>
</evidence>
<keyword evidence="3 7" id="KW-0813">Transport</keyword>
<evidence type="ECO:0000256" key="1">
    <source>
        <dbReference type="ARBA" id="ARBA00004141"/>
    </source>
</evidence>
<comment type="caution">
    <text evidence="7">Lacks conserved residue(s) required for the propagation of feature annotation.</text>
</comment>
<gene>
    <name evidence="9" type="ORF">QYE76_062874</name>
</gene>
<dbReference type="GO" id="GO:0005345">
    <property type="term" value="F:purine nucleobase transmembrane transporter activity"/>
    <property type="evidence" value="ECO:0007669"/>
    <property type="project" value="UniProtKB-UniRule"/>
</dbReference>
<dbReference type="AlphaFoldDB" id="A0AAD8S4E5"/>
<feature type="region of interest" description="Disordered" evidence="8">
    <location>
        <begin position="1"/>
        <end position="27"/>
    </location>
</feature>
<evidence type="ECO:0000256" key="3">
    <source>
        <dbReference type="ARBA" id="ARBA00022448"/>
    </source>
</evidence>
<comment type="similarity">
    <text evidence="2 7">Belongs to the purine permeases (TC 2.A.7.14) family.</text>
</comment>
<keyword evidence="4 7" id="KW-0812">Transmembrane</keyword>
<feature type="compositionally biased region" description="Polar residues" evidence="8">
    <location>
        <begin position="1"/>
        <end position="12"/>
    </location>
</feature>
<feature type="transmembrane region" description="Helical" evidence="7">
    <location>
        <begin position="345"/>
        <end position="366"/>
    </location>
</feature>
<reference evidence="9" key="1">
    <citation type="submission" date="2023-07" db="EMBL/GenBank/DDBJ databases">
        <title>A chromosome-level genome assembly of Lolium multiflorum.</title>
        <authorList>
            <person name="Chen Y."/>
            <person name="Copetti D."/>
            <person name="Kolliker R."/>
            <person name="Studer B."/>
        </authorList>
    </citation>
    <scope>NUCLEOTIDE SEQUENCE</scope>
    <source>
        <strain evidence="9">02402/16</strain>
        <tissue evidence="9">Leaf</tissue>
    </source>
</reference>
<keyword evidence="6 7" id="KW-0472">Membrane</keyword>
<feature type="transmembrane region" description="Helical" evidence="7">
    <location>
        <begin position="178"/>
        <end position="197"/>
    </location>
</feature>
<evidence type="ECO:0000256" key="5">
    <source>
        <dbReference type="ARBA" id="ARBA00022989"/>
    </source>
</evidence>